<gene>
    <name evidence="2" type="ORF">DCS_03252</name>
</gene>
<protein>
    <recommendedName>
        <fullName evidence="1">DDE-1 domain-containing protein</fullName>
    </recommendedName>
</protein>
<dbReference type="RefSeq" id="XP_040661458.1">
    <property type="nucleotide sequence ID" value="XM_040800575.1"/>
</dbReference>
<evidence type="ECO:0000313" key="3">
    <source>
        <dbReference type="Proteomes" id="UP000076580"/>
    </source>
</evidence>
<dbReference type="GeneID" id="63715895"/>
<evidence type="ECO:0000313" key="2">
    <source>
        <dbReference type="EMBL" id="KYK62106.1"/>
    </source>
</evidence>
<dbReference type="EMBL" id="LAYC01000001">
    <property type="protein sequence ID" value="KYK62106.1"/>
    <property type="molecule type" value="Genomic_DNA"/>
</dbReference>
<dbReference type="InterPro" id="IPR004875">
    <property type="entry name" value="DDE_SF_endonuclease_dom"/>
</dbReference>
<dbReference type="GO" id="GO:0003677">
    <property type="term" value="F:DNA binding"/>
    <property type="evidence" value="ECO:0007669"/>
    <property type="project" value="TreeGrafter"/>
</dbReference>
<name>A0A151GYD5_DRECN</name>
<proteinExistence type="predicted"/>
<accession>A0A151GYD5</accession>
<dbReference type="AlphaFoldDB" id="A0A151GYD5"/>
<evidence type="ECO:0000259" key="1">
    <source>
        <dbReference type="Pfam" id="PF03184"/>
    </source>
</evidence>
<keyword evidence="3" id="KW-1185">Reference proteome</keyword>
<sequence length="203" mass="22884">MFQDIPPQHRWNMDETGILEGLSSNGLVLGRSDKTFQLKKKVGSRCWTTIVECVSAVGQALSPLVLFKGQTLQQQWFPKDPAYLKEWLFKATPNGWTDNLVALQWLEEVSIPQTKASRTTRRMLIVDGHGSHQTDDFMFECFENGVQLLFLPAHASHVLQPLDVSCFSPVKAAYCRAIQDIAFLACIDDTTPIGKATFLHCYH</sequence>
<dbReference type="Proteomes" id="UP000076580">
    <property type="component" value="Chromosome 01"/>
</dbReference>
<dbReference type="InterPro" id="IPR050863">
    <property type="entry name" value="CenT-Element_Derived"/>
</dbReference>
<comment type="caution">
    <text evidence="2">The sequence shown here is derived from an EMBL/GenBank/DDBJ whole genome shotgun (WGS) entry which is preliminary data.</text>
</comment>
<organism evidence="2 3">
    <name type="scientific">Drechmeria coniospora</name>
    <name type="common">Nematophagous fungus</name>
    <name type="synonym">Meria coniospora</name>
    <dbReference type="NCBI Taxonomy" id="98403"/>
    <lineage>
        <taxon>Eukaryota</taxon>
        <taxon>Fungi</taxon>
        <taxon>Dikarya</taxon>
        <taxon>Ascomycota</taxon>
        <taxon>Pezizomycotina</taxon>
        <taxon>Sordariomycetes</taxon>
        <taxon>Hypocreomycetidae</taxon>
        <taxon>Hypocreales</taxon>
        <taxon>Ophiocordycipitaceae</taxon>
        <taxon>Drechmeria</taxon>
    </lineage>
</organism>
<feature type="domain" description="DDE-1" evidence="1">
    <location>
        <begin position="46"/>
        <end position="181"/>
    </location>
</feature>
<dbReference type="GO" id="GO:0005634">
    <property type="term" value="C:nucleus"/>
    <property type="evidence" value="ECO:0007669"/>
    <property type="project" value="TreeGrafter"/>
</dbReference>
<reference evidence="2 3" key="1">
    <citation type="journal article" date="2016" name="Sci. Rep.">
        <title>Insights into Adaptations to a Near-Obligate Nematode Endoparasitic Lifestyle from the Finished Genome of Drechmeria coniospora.</title>
        <authorList>
            <person name="Zhang L."/>
            <person name="Zhou Z."/>
            <person name="Guo Q."/>
            <person name="Fokkens L."/>
            <person name="Miskei M."/>
            <person name="Pocsi I."/>
            <person name="Zhang W."/>
            <person name="Chen M."/>
            <person name="Wang L."/>
            <person name="Sun Y."/>
            <person name="Donzelli B.G."/>
            <person name="Gibson D.M."/>
            <person name="Nelson D.R."/>
            <person name="Luo J.G."/>
            <person name="Rep M."/>
            <person name="Liu H."/>
            <person name="Yang S."/>
            <person name="Wang J."/>
            <person name="Krasnoff S.B."/>
            <person name="Xu Y."/>
            <person name="Molnar I."/>
            <person name="Lin M."/>
        </authorList>
    </citation>
    <scope>NUCLEOTIDE SEQUENCE [LARGE SCALE GENOMIC DNA]</scope>
    <source>
        <strain evidence="2 3">ARSEF 6962</strain>
    </source>
</reference>
<dbReference type="InParanoid" id="A0A151GYD5"/>
<dbReference type="Pfam" id="PF03184">
    <property type="entry name" value="DDE_1"/>
    <property type="match status" value="1"/>
</dbReference>
<dbReference type="STRING" id="98403.A0A151GYD5"/>
<dbReference type="PANTHER" id="PTHR19303:SF74">
    <property type="entry name" value="POGO TRANSPOSABLE ELEMENT WITH KRAB DOMAIN"/>
    <property type="match status" value="1"/>
</dbReference>
<dbReference type="PANTHER" id="PTHR19303">
    <property type="entry name" value="TRANSPOSON"/>
    <property type="match status" value="1"/>
</dbReference>